<organism evidence="5 6">
    <name type="scientific">Merluccius polli</name>
    <name type="common">Benguela hake</name>
    <name type="synonym">Merluccius cadenati</name>
    <dbReference type="NCBI Taxonomy" id="89951"/>
    <lineage>
        <taxon>Eukaryota</taxon>
        <taxon>Metazoa</taxon>
        <taxon>Chordata</taxon>
        <taxon>Craniata</taxon>
        <taxon>Vertebrata</taxon>
        <taxon>Euteleostomi</taxon>
        <taxon>Actinopterygii</taxon>
        <taxon>Neopterygii</taxon>
        <taxon>Teleostei</taxon>
        <taxon>Neoteleostei</taxon>
        <taxon>Acanthomorphata</taxon>
        <taxon>Zeiogadaria</taxon>
        <taxon>Gadariae</taxon>
        <taxon>Gadiformes</taxon>
        <taxon>Gadoidei</taxon>
        <taxon>Merlucciidae</taxon>
        <taxon>Merluccius</taxon>
    </lineage>
</organism>
<feature type="domain" description="SCAN box" evidence="4">
    <location>
        <begin position="186"/>
        <end position="262"/>
    </location>
</feature>
<dbReference type="SMART" id="SM00431">
    <property type="entry name" value="SCAN"/>
    <property type="match status" value="1"/>
</dbReference>
<gene>
    <name evidence="5" type="primary">Znf24_2</name>
    <name evidence="5" type="ORF">N1851_030466</name>
</gene>
<dbReference type="SUPFAM" id="SSF50630">
    <property type="entry name" value="Acid proteases"/>
    <property type="match status" value="1"/>
</dbReference>
<dbReference type="Pfam" id="PF02023">
    <property type="entry name" value="SCAN"/>
    <property type="match status" value="2"/>
</dbReference>
<dbReference type="PROSITE" id="PS50804">
    <property type="entry name" value="SCAN_BOX"/>
    <property type="match status" value="2"/>
</dbReference>
<dbReference type="SUPFAM" id="SSF57756">
    <property type="entry name" value="Retrovirus zinc finger-like domains"/>
    <property type="match status" value="1"/>
</dbReference>
<dbReference type="SUPFAM" id="SSF47353">
    <property type="entry name" value="Retrovirus capsid dimerization domain-like"/>
    <property type="match status" value="2"/>
</dbReference>
<protein>
    <submittedName>
        <fullName evidence="5">Zinc finger protein 24</fullName>
    </submittedName>
</protein>
<dbReference type="Gene3D" id="1.10.4020.10">
    <property type="entry name" value="DNA breaking-rejoining enzymes"/>
    <property type="match status" value="2"/>
</dbReference>
<dbReference type="CDD" id="cd00303">
    <property type="entry name" value="retropepsin_like"/>
    <property type="match status" value="1"/>
</dbReference>
<dbReference type="AlphaFoldDB" id="A0AA47M5F7"/>
<dbReference type="GO" id="GO:0003676">
    <property type="term" value="F:nucleic acid binding"/>
    <property type="evidence" value="ECO:0007669"/>
    <property type="project" value="InterPro"/>
</dbReference>
<dbReference type="InterPro" id="IPR021109">
    <property type="entry name" value="Peptidase_aspartic_dom_sf"/>
</dbReference>
<evidence type="ECO:0000256" key="2">
    <source>
        <dbReference type="SAM" id="MobiDB-lite"/>
    </source>
</evidence>
<evidence type="ECO:0000313" key="6">
    <source>
        <dbReference type="Proteomes" id="UP001174136"/>
    </source>
</evidence>
<dbReference type="Pfam" id="PF00098">
    <property type="entry name" value="zf-CCHC"/>
    <property type="match status" value="1"/>
</dbReference>
<proteinExistence type="predicted"/>
<sequence length="1204" mass="133140">MSYVLFAFGANKANRLPERQTCLRPLPEPGYSGAQRGTSAAMEQSPLTALLGHLAQMSERQAQVQQTQNEVLLELGQSLTADRAVLQELLASGDRGREPRAAGAVGHIHVPKMGETDDAEAFLETFRGVAEVSGWPRQEWAHRLLPLLTGEAQLAAHSLPAGAQRDYEAVDRAIRDRLGLNPEEHRRRFRALTFVDGDRPFTYAQQLRDQARRWLAPERNNPEGIVEQVALERFVEGLPARTSTWVRYHRPESLSAAVKIAEGHLIPPSTDRRPPAPTPSPRTGAAALRGYKPTPLPRARWGGGAQSRAGTGITFPPIPQTGAQTAREGCWRCGRPGHLRRDCPMMEVGQVVRVAGAPIPPYGPGEAYRIPVRIQRGTYQALLDSGCMQTMIHQRLVWSEALVEASSVLVRCIHGDVHTYPLVPIEIRYGGKTHRVKAAVSPSLTYPLILGIDWAGFPGAVSESAGVRTRQIGTCKSCAVFCADARVSDAGQGSGEEAGGSQPEVRAPTFPPVDDFPLEQSRDATLRSAFDQVMFIDGLRVQPDAVLTYPHFVVIRDRLYRVSRDTQIMFDLHAFTLDPTEEALFLITRDDLVTVAGHYKLQVSGSPSKAELQEGLINHLRDRGVFVKRPVDEPTSPTRGNVQPLSPSEVSLELKRLQLREMELEWEREKNIRDREHELRLKELEFNQALRLKEMDLKAREADIHFKSGTFDVTRNIRVVPPFREDEVDKFFAHFERVATTLKWPREVWTMTLQCVFKGKAQEAYSALPLEDAADYEKVKQAVLRMYSLVPEAYRQKFRGYQKPEALSYVEFVREKEMLCDRWLNSQEVTTFQALRDLIILEDFKNCLPTSVATHISEHKEVTPAGAAVLADEYVLTQKRVPFVSKPPPNISSHPTVFRTTTQAVPDSSQFSPRASVFKATSPTCGYCKKRGHVVSECYTLRNKNRAASFNTEVGLCVAKPPLSQEDTEGGNPCFAPFILDGFVSLPGDPSVRVPIKILRDTGASQSFILENVLPFCDKTSTGCSVLVRGFEMGFVNVPLHEISLQSDLVTDTVTVGIRPSLPIANVAMLLGNDVCGGKVLPGPIVSHVSPKTLTRDDLSVNFPEVFASSVFTRAMARDAGCSCRGVTSPIKTAQPRLRTDSVGSRGQQPKEGSPDFPLPSHFVQLFPGDPEASLQCVLGLPRGLLPVGRALNTTREASGRHPN</sequence>
<feature type="region of interest" description="Disordered" evidence="2">
    <location>
        <begin position="492"/>
        <end position="514"/>
    </location>
</feature>
<keyword evidence="1" id="KW-0862">Zinc</keyword>
<dbReference type="Gene3D" id="2.40.70.10">
    <property type="entry name" value="Acid Proteases"/>
    <property type="match status" value="1"/>
</dbReference>
<feature type="domain" description="CCHC-type" evidence="3">
    <location>
        <begin position="330"/>
        <end position="344"/>
    </location>
</feature>
<keyword evidence="1" id="KW-0863">Zinc-finger</keyword>
<dbReference type="InterPro" id="IPR001878">
    <property type="entry name" value="Znf_CCHC"/>
</dbReference>
<evidence type="ECO:0000259" key="3">
    <source>
        <dbReference type="PROSITE" id="PS50158"/>
    </source>
</evidence>
<dbReference type="InterPro" id="IPR003309">
    <property type="entry name" value="SCAN_dom"/>
</dbReference>
<comment type="caution">
    <text evidence="5">The sequence shown here is derived from an EMBL/GenBank/DDBJ whole genome shotgun (WGS) entry which is preliminary data.</text>
</comment>
<keyword evidence="1" id="KW-0479">Metal-binding</keyword>
<dbReference type="EMBL" id="JAOPHQ010005764">
    <property type="protein sequence ID" value="KAK0133980.1"/>
    <property type="molecule type" value="Genomic_DNA"/>
</dbReference>
<evidence type="ECO:0000256" key="1">
    <source>
        <dbReference type="PROSITE-ProRule" id="PRU00047"/>
    </source>
</evidence>
<feature type="region of interest" description="Disordered" evidence="2">
    <location>
        <begin position="1133"/>
        <end position="1161"/>
    </location>
</feature>
<dbReference type="Proteomes" id="UP001174136">
    <property type="component" value="Unassembled WGS sequence"/>
</dbReference>
<dbReference type="PANTHER" id="PTHR46888:SF13">
    <property type="entry name" value="RIBONUCLEASE H"/>
    <property type="match status" value="1"/>
</dbReference>
<keyword evidence="6" id="KW-1185">Reference proteome</keyword>
<dbReference type="InterPro" id="IPR038269">
    <property type="entry name" value="SCAN_sf"/>
</dbReference>
<dbReference type="PROSITE" id="PS50158">
    <property type="entry name" value="ZF_CCHC"/>
    <property type="match status" value="1"/>
</dbReference>
<reference evidence="5" key="1">
    <citation type="journal article" date="2023" name="Front. Mar. Sci.">
        <title>A new Merluccius polli reference genome to investigate the effects of global change in West African waters.</title>
        <authorList>
            <person name="Mateo J.L."/>
            <person name="Blanco-Fernandez C."/>
            <person name="Garcia-Vazquez E."/>
            <person name="Machado-Schiaffino G."/>
        </authorList>
    </citation>
    <scope>NUCLEOTIDE SEQUENCE</scope>
    <source>
        <strain evidence="5">C29</strain>
        <tissue evidence="5">Fin</tissue>
    </source>
</reference>
<dbReference type="PANTHER" id="PTHR46888">
    <property type="entry name" value="ZINC KNUCKLE DOMAINCONTAINING PROTEIN-RELATED"/>
    <property type="match status" value="1"/>
</dbReference>
<dbReference type="SMART" id="SM00343">
    <property type="entry name" value="ZnF_C2HC"/>
    <property type="match status" value="2"/>
</dbReference>
<feature type="domain" description="SCAN box" evidence="4">
    <location>
        <begin position="795"/>
        <end position="873"/>
    </location>
</feature>
<accession>A0AA47M5F7</accession>
<name>A0AA47M5F7_MERPO</name>
<evidence type="ECO:0000313" key="5">
    <source>
        <dbReference type="EMBL" id="KAK0133980.1"/>
    </source>
</evidence>
<dbReference type="InterPro" id="IPR036875">
    <property type="entry name" value="Znf_CCHC_sf"/>
</dbReference>
<feature type="region of interest" description="Disordered" evidence="2">
    <location>
        <begin position="265"/>
        <end position="306"/>
    </location>
</feature>
<dbReference type="GO" id="GO:0008270">
    <property type="term" value="F:zinc ion binding"/>
    <property type="evidence" value="ECO:0007669"/>
    <property type="project" value="UniProtKB-KW"/>
</dbReference>
<evidence type="ECO:0000259" key="4">
    <source>
        <dbReference type="PROSITE" id="PS50804"/>
    </source>
</evidence>